<dbReference type="SUPFAM" id="SSF63748">
    <property type="entry name" value="Tudor/PWWP/MBT"/>
    <property type="match status" value="1"/>
</dbReference>
<evidence type="ECO:0000256" key="2">
    <source>
        <dbReference type="SAM" id="MobiDB-lite"/>
    </source>
</evidence>
<feature type="coiled-coil region" evidence="1">
    <location>
        <begin position="260"/>
        <end position="312"/>
    </location>
</feature>
<dbReference type="InterPro" id="IPR011992">
    <property type="entry name" value="EF-hand-dom_pair"/>
</dbReference>
<keyword evidence="1" id="KW-0175">Coiled coil</keyword>
<feature type="region of interest" description="Disordered" evidence="2">
    <location>
        <begin position="94"/>
        <end position="132"/>
    </location>
</feature>
<dbReference type="Gene3D" id="2.30.30.140">
    <property type="match status" value="1"/>
</dbReference>
<evidence type="ECO:0000259" key="3">
    <source>
        <dbReference type="PROSITE" id="PS50222"/>
    </source>
</evidence>
<protein>
    <recommendedName>
        <fullName evidence="3">EF-hand domain-containing protein</fullName>
    </recommendedName>
</protein>
<dbReference type="Gene3D" id="1.20.5.340">
    <property type="match status" value="1"/>
</dbReference>
<dbReference type="GO" id="GO:0005509">
    <property type="term" value="F:calcium ion binding"/>
    <property type="evidence" value="ECO:0007669"/>
    <property type="project" value="InterPro"/>
</dbReference>
<dbReference type="EMBL" id="JH767183">
    <property type="protein sequence ID" value="EQC29471.1"/>
    <property type="molecule type" value="Genomic_DNA"/>
</dbReference>
<dbReference type="PROSITE" id="PS50222">
    <property type="entry name" value="EF_HAND_2"/>
    <property type="match status" value="2"/>
</dbReference>
<dbReference type="CDD" id="cd20404">
    <property type="entry name" value="Tudor_Agenet_AtEML-like"/>
    <property type="match status" value="1"/>
</dbReference>
<accession>T0Q4H4</accession>
<dbReference type="AlphaFoldDB" id="T0Q4H4"/>
<reference evidence="4 5" key="1">
    <citation type="submission" date="2012-04" db="EMBL/GenBank/DDBJ databases">
        <title>The Genome Sequence of Saprolegnia declina VS20.</title>
        <authorList>
            <consortium name="The Broad Institute Genome Sequencing Platform"/>
            <person name="Russ C."/>
            <person name="Nusbaum C."/>
            <person name="Tyler B."/>
            <person name="van West P."/>
            <person name="Dieguez-Uribeondo J."/>
            <person name="de Bruijn I."/>
            <person name="Tripathy S."/>
            <person name="Jiang R."/>
            <person name="Young S.K."/>
            <person name="Zeng Q."/>
            <person name="Gargeya S."/>
            <person name="Fitzgerald M."/>
            <person name="Haas B."/>
            <person name="Abouelleil A."/>
            <person name="Alvarado L."/>
            <person name="Arachchi H.M."/>
            <person name="Berlin A."/>
            <person name="Chapman S.B."/>
            <person name="Goldberg J."/>
            <person name="Griggs A."/>
            <person name="Gujja S."/>
            <person name="Hansen M."/>
            <person name="Howarth C."/>
            <person name="Imamovic A."/>
            <person name="Larimer J."/>
            <person name="McCowen C."/>
            <person name="Montmayeur A."/>
            <person name="Murphy C."/>
            <person name="Neiman D."/>
            <person name="Pearson M."/>
            <person name="Priest M."/>
            <person name="Roberts A."/>
            <person name="Saif S."/>
            <person name="Shea T."/>
            <person name="Sisk P."/>
            <person name="Sykes S."/>
            <person name="Wortman J."/>
            <person name="Nusbaum C."/>
            <person name="Birren B."/>
        </authorList>
    </citation>
    <scope>NUCLEOTIDE SEQUENCE [LARGE SCALE GENOMIC DNA]</scope>
    <source>
        <strain evidence="4 5">VS20</strain>
    </source>
</reference>
<feature type="domain" description="EF-hand" evidence="3">
    <location>
        <begin position="422"/>
        <end position="457"/>
    </location>
</feature>
<evidence type="ECO:0000256" key="1">
    <source>
        <dbReference type="SAM" id="Coils"/>
    </source>
</evidence>
<dbReference type="Proteomes" id="UP000030762">
    <property type="component" value="Unassembled WGS sequence"/>
</dbReference>
<evidence type="ECO:0000313" key="5">
    <source>
        <dbReference type="Proteomes" id="UP000030762"/>
    </source>
</evidence>
<dbReference type="InParanoid" id="T0Q4H4"/>
<evidence type="ECO:0000313" key="4">
    <source>
        <dbReference type="EMBL" id="EQC29471.1"/>
    </source>
</evidence>
<name>T0Q4H4_SAPDV</name>
<dbReference type="SUPFAM" id="SSF47473">
    <property type="entry name" value="EF-hand"/>
    <property type="match status" value="1"/>
</dbReference>
<dbReference type="RefSeq" id="XP_008617023.1">
    <property type="nucleotide sequence ID" value="XM_008618801.1"/>
</dbReference>
<organism evidence="4 5">
    <name type="scientific">Saprolegnia diclina (strain VS20)</name>
    <dbReference type="NCBI Taxonomy" id="1156394"/>
    <lineage>
        <taxon>Eukaryota</taxon>
        <taxon>Sar</taxon>
        <taxon>Stramenopiles</taxon>
        <taxon>Oomycota</taxon>
        <taxon>Saprolegniomycetes</taxon>
        <taxon>Saprolegniales</taxon>
        <taxon>Saprolegniaceae</taxon>
        <taxon>Saprolegnia</taxon>
    </lineage>
</organism>
<dbReference type="STRING" id="1156394.T0Q4H4"/>
<dbReference type="VEuPathDB" id="FungiDB:SDRG_12719"/>
<dbReference type="Pfam" id="PF13499">
    <property type="entry name" value="EF-hand_7"/>
    <property type="match status" value="1"/>
</dbReference>
<dbReference type="InterPro" id="IPR002048">
    <property type="entry name" value="EF_hand_dom"/>
</dbReference>
<dbReference type="eggNOG" id="ENOG502SEP4">
    <property type="taxonomic scope" value="Eukaryota"/>
</dbReference>
<gene>
    <name evidence="4" type="ORF">SDRG_12719</name>
</gene>
<feature type="domain" description="EF-hand" evidence="3">
    <location>
        <begin position="381"/>
        <end position="416"/>
    </location>
</feature>
<dbReference type="OrthoDB" id="200660at2759"/>
<sequence>MATGADAIGWRVEVFWEDEEQWFQGVITEYSEDDGYYVCYDDGDEKWQPSAAPDAMRFLANTIAVDDASTELKGASPVAASHDYSEDGFEDKLEIPIPSSLDDGNPLLESDEEVTPEPTPREVSDTPQQARVAEPRWTAPVTAPLARARTAPAKPTRKPASNSVFFKDREELQEMRAKLEATKAALTDELGKLKASLKAADSTSAQLKQTMSELTAKLTVAQLHPATATPNASSMDERMLELTTRNRQMTTENAELATTKREIQGRVDALRAKADALSTKWANVPQRHKITLVEVQLEIALLLQHKNNLEATLATRKVPPKPTTTVDVDHKAKLAAADARIWDLKRESHDWKQRFEQEQAKASALDARRVHLGEQLARFRSSKALLRRAFDRCDGIGNGTLTLDETVQVLRLLSPGDNGGDDLEASIRIYFAAADANHDSAIDFDEFCKAFEHLMTA</sequence>
<feature type="coiled-coil region" evidence="1">
    <location>
        <begin position="169"/>
        <end position="217"/>
    </location>
</feature>
<dbReference type="Gene3D" id="1.10.238.10">
    <property type="entry name" value="EF-hand"/>
    <property type="match status" value="1"/>
</dbReference>
<keyword evidence="5" id="KW-1185">Reference proteome</keyword>
<dbReference type="GeneID" id="19953446"/>
<proteinExistence type="predicted"/>
<dbReference type="OMA" id="ENQCLAE"/>